<dbReference type="PROSITE" id="PS51819">
    <property type="entry name" value="VOC"/>
    <property type="match status" value="1"/>
</dbReference>
<proteinExistence type="predicted"/>
<dbReference type="GO" id="GO:0046872">
    <property type="term" value="F:metal ion binding"/>
    <property type="evidence" value="ECO:0007669"/>
    <property type="project" value="UniProtKB-KW"/>
</dbReference>
<reference evidence="3" key="1">
    <citation type="submission" date="2020-05" db="EMBL/GenBank/DDBJ databases">
        <authorList>
            <person name="Chiriac C."/>
            <person name="Salcher M."/>
            <person name="Ghai R."/>
            <person name="Kavagutti S V."/>
        </authorList>
    </citation>
    <scope>NUCLEOTIDE SEQUENCE</scope>
</reference>
<accession>A0A6J5YFZ6</accession>
<dbReference type="InterPro" id="IPR037523">
    <property type="entry name" value="VOC_core"/>
</dbReference>
<evidence type="ECO:0000256" key="1">
    <source>
        <dbReference type="ARBA" id="ARBA00022723"/>
    </source>
</evidence>
<dbReference type="EMBL" id="CAEMXZ010000011">
    <property type="protein sequence ID" value="CAB4322689.1"/>
    <property type="molecule type" value="Genomic_DNA"/>
</dbReference>
<feature type="domain" description="VOC" evidence="2">
    <location>
        <begin position="4"/>
        <end position="144"/>
    </location>
</feature>
<dbReference type="PANTHER" id="PTHR43048">
    <property type="entry name" value="METHYLMALONYL-COA EPIMERASE"/>
    <property type="match status" value="1"/>
</dbReference>
<protein>
    <submittedName>
        <fullName evidence="3">Unannotated protein</fullName>
    </submittedName>
</protein>
<organism evidence="3">
    <name type="scientific">freshwater metagenome</name>
    <dbReference type="NCBI Taxonomy" id="449393"/>
    <lineage>
        <taxon>unclassified sequences</taxon>
        <taxon>metagenomes</taxon>
        <taxon>ecological metagenomes</taxon>
    </lineage>
</organism>
<dbReference type="InterPro" id="IPR029068">
    <property type="entry name" value="Glyas_Bleomycin-R_OHBP_Dase"/>
</dbReference>
<dbReference type="GO" id="GO:0004493">
    <property type="term" value="F:methylmalonyl-CoA epimerase activity"/>
    <property type="evidence" value="ECO:0007669"/>
    <property type="project" value="TreeGrafter"/>
</dbReference>
<dbReference type="Gene3D" id="3.10.180.10">
    <property type="entry name" value="2,3-Dihydroxybiphenyl 1,2-Dioxygenase, domain 1"/>
    <property type="match status" value="1"/>
</dbReference>
<evidence type="ECO:0000313" key="3">
    <source>
        <dbReference type="EMBL" id="CAB4322689.1"/>
    </source>
</evidence>
<dbReference type="AlphaFoldDB" id="A0A6J5YFZ6"/>
<gene>
    <name evidence="3" type="ORF">UFOPK1392_00425</name>
</gene>
<dbReference type="Pfam" id="PF00903">
    <property type="entry name" value="Glyoxalase"/>
    <property type="match status" value="1"/>
</dbReference>
<dbReference type="SUPFAM" id="SSF54593">
    <property type="entry name" value="Glyoxalase/Bleomycin resistance protein/Dihydroxybiphenyl dioxygenase"/>
    <property type="match status" value="1"/>
</dbReference>
<name>A0A6J5YFZ6_9ZZZZ</name>
<dbReference type="GO" id="GO:0046491">
    <property type="term" value="P:L-methylmalonyl-CoA metabolic process"/>
    <property type="evidence" value="ECO:0007669"/>
    <property type="project" value="TreeGrafter"/>
</dbReference>
<keyword evidence="1" id="KW-0479">Metal-binding</keyword>
<evidence type="ECO:0000259" key="2">
    <source>
        <dbReference type="PROSITE" id="PS51819"/>
    </source>
</evidence>
<sequence>MRIEPHHVGICVTDLEASLRFWRDGLGFEATTTPTVGSEWSDSLEIGGEIEFSATFLRKDGFEFELLHYNFPEPTGAPSATRLQRGFTHFAVTVDELDLVIDHLVAHGGSVVDGTRTKIGEGAWATELVFIADPDGVRVELMKFG</sequence>
<dbReference type="InterPro" id="IPR051785">
    <property type="entry name" value="MMCE/EMCE_epimerase"/>
</dbReference>
<dbReference type="InterPro" id="IPR004360">
    <property type="entry name" value="Glyas_Fos-R_dOase_dom"/>
</dbReference>
<dbReference type="PANTHER" id="PTHR43048:SF3">
    <property type="entry name" value="METHYLMALONYL-COA EPIMERASE, MITOCHONDRIAL"/>
    <property type="match status" value="1"/>
</dbReference>